<accession>A0A8C6BEG5</accession>
<reference evidence="1" key="1">
    <citation type="submission" date="2025-08" db="UniProtKB">
        <authorList>
            <consortium name="Ensembl"/>
        </authorList>
    </citation>
    <scope>IDENTIFICATION</scope>
</reference>
<organism evidence="1 2">
    <name type="scientific">Monodon monoceros</name>
    <name type="common">Narwhal</name>
    <name type="synonym">Ceratodon monodon</name>
    <dbReference type="NCBI Taxonomy" id="40151"/>
    <lineage>
        <taxon>Eukaryota</taxon>
        <taxon>Metazoa</taxon>
        <taxon>Chordata</taxon>
        <taxon>Craniata</taxon>
        <taxon>Vertebrata</taxon>
        <taxon>Euteleostomi</taxon>
        <taxon>Mammalia</taxon>
        <taxon>Eutheria</taxon>
        <taxon>Laurasiatheria</taxon>
        <taxon>Artiodactyla</taxon>
        <taxon>Whippomorpha</taxon>
        <taxon>Cetacea</taxon>
        <taxon>Odontoceti</taxon>
        <taxon>Monodontidae</taxon>
        <taxon>Monodon</taxon>
    </lineage>
</organism>
<reference evidence="1" key="2">
    <citation type="submission" date="2025-09" db="UniProtKB">
        <authorList>
            <consortium name="Ensembl"/>
        </authorList>
    </citation>
    <scope>IDENTIFICATION</scope>
</reference>
<dbReference type="Proteomes" id="UP000694561">
    <property type="component" value="Unplaced"/>
</dbReference>
<protein>
    <submittedName>
        <fullName evidence="1">Uncharacterized protein</fullName>
    </submittedName>
</protein>
<keyword evidence="2" id="KW-1185">Reference proteome</keyword>
<dbReference type="AlphaFoldDB" id="A0A8C6BEG5"/>
<name>A0A8C6BEG5_MONMO</name>
<sequence length="54" mass="6354">MSGGLLKVLCSDSYVKLSQYWDQHFWLHLGSSKILSCRISTVFPEWVTMNRKNY</sequence>
<evidence type="ECO:0000313" key="2">
    <source>
        <dbReference type="Proteomes" id="UP000694561"/>
    </source>
</evidence>
<dbReference type="GeneTree" id="ENSGT01010000228776"/>
<dbReference type="Ensembl" id="ENSMMNT00015016796.1">
    <property type="protein sequence ID" value="ENSMMNP00015015331.1"/>
    <property type="gene ID" value="ENSMMNG00015011288.1"/>
</dbReference>
<proteinExistence type="predicted"/>
<evidence type="ECO:0000313" key="1">
    <source>
        <dbReference type="Ensembl" id="ENSMMNP00015015331.1"/>
    </source>
</evidence>